<evidence type="ECO:0000313" key="10">
    <source>
        <dbReference type="Proteomes" id="UP000284841"/>
    </source>
</evidence>
<keyword evidence="6 8" id="KW-1133">Transmembrane helix</keyword>
<dbReference type="Pfam" id="PF01235">
    <property type="entry name" value="Na_Ala_symp"/>
    <property type="match status" value="1"/>
</dbReference>
<proteinExistence type="inferred from homology"/>
<dbReference type="Gene3D" id="1.20.1740.10">
    <property type="entry name" value="Amino acid/polyamine transporter I"/>
    <property type="match status" value="1"/>
</dbReference>
<feature type="transmembrane region" description="Helical" evidence="8">
    <location>
        <begin position="180"/>
        <end position="201"/>
    </location>
</feature>
<comment type="caution">
    <text evidence="9">The sequence shown here is derived from an EMBL/GenBank/DDBJ whole genome shotgun (WGS) entry which is preliminary data.</text>
</comment>
<dbReference type="PANTHER" id="PTHR30330">
    <property type="entry name" value="AGSS FAMILY TRANSPORTER, SODIUM-ALANINE"/>
    <property type="match status" value="1"/>
</dbReference>
<feature type="transmembrane region" description="Helical" evidence="8">
    <location>
        <begin position="96"/>
        <end position="116"/>
    </location>
</feature>
<name>A0A415DXG2_9FIRM</name>
<keyword evidence="4 8" id="KW-1003">Cell membrane</keyword>
<evidence type="ECO:0000256" key="3">
    <source>
        <dbReference type="ARBA" id="ARBA00022448"/>
    </source>
</evidence>
<gene>
    <name evidence="9" type="ORF">DW099_15380</name>
</gene>
<feature type="transmembrane region" description="Helical" evidence="8">
    <location>
        <begin position="146"/>
        <end position="168"/>
    </location>
</feature>
<keyword evidence="3 8" id="KW-0813">Transport</keyword>
<dbReference type="GO" id="GO:0005283">
    <property type="term" value="F:amino acid:sodium symporter activity"/>
    <property type="evidence" value="ECO:0007669"/>
    <property type="project" value="InterPro"/>
</dbReference>
<evidence type="ECO:0000256" key="1">
    <source>
        <dbReference type="ARBA" id="ARBA00004651"/>
    </source>
</evidence>
<dbReference type="Proteomes" id="UP000284841">
    <property type="component" value="Unassembled WGS sequence"/>
</dbReference>
<dbReference type="NCBIfam" id="TIGR00835">
    <property type="entry name" value="agcS"/>
    <property type="match status" value="1"/>
</dbReference>
<feature type="transmembrane region" description="Helical" evidence="8">
    <location>
        <begin position="213"/>
        <end position="235"/>
    </location>
</feature>
<feature type="transmembrane region" description="Helical" evidence="8">
    <location>
        <begin position="417"/>
        <end position="440"/>
    </location>
</feature>
<keyword evidence="10" id="KW-1185">Reference proteome</keyword>
<keyword evidence="8" id="KW-0769">Symport</keyword>
<reference evidence="9 10" key="1">
    <citation type="submission" date="2018-08" db="EMBL/GenBank/DDBJ databases">
        <title>A genome reference for cultivated species of the human gut microbiota.</title>
        <authorList>
            <person name="Zou Y."/>
            <person name="Xue W."/>
            <person name="Luo G."/>
        </authorList>
    </citation>
    <scope>NUCLEOTIDE SEQUENCE [LARGE SCALE GENOMIC DNA]</scope>
    <source>
        <strain evidence="9 10">AM07-24</strain>
    </source>
</reference>
<evidence type="ECO:0000256" key="7">
    <source>
        <dbReference type="ARBA" id="ARBA00023136"/>
    </source>
</evidence>
<dbReference type="InterPro" id="IPR001463">
    <property type="entry name" value="Na/Ala_symport"/>
</dbReference>
<keyword evidence="7 8" id="KW-0472">Membrane</keyword>
<dbReference type="EMBL" id="QRMS01000005">
    <property type="protein sequence ID" value="RHJ85275.1"/>
    <property type="molecule type" value="Genomic_DNA"/>
</dbReference>
<comment type="similarity">
    <text evidence="2 8">Belongs to the alanine or glycine:cation symporter (AGCS) (TC 2.A.25) family.</text>
</comment>
<comment type="subcellular location">
    <subcellularLocation>
        <location evidence="1 8">Cell membrane</location>
        <topology evidence="1 8">Multi-pass membrane protein</topology>
    </subcellularLocation>
</comment>
<dbReference type="STRING" id="1776384.GCA_900086585_00088"/>
<feature type="transmembrane region" description="Helical" evidence="8">
    <location>
        <begin position="351"/>
        <end position="372"/>
    </location>
</feature>
<evidence type="ECO:0000256" key="8">
    <source>
        <dbReference type="RuleBase" id="RU363064"/>
    </source>
</evidence>
<evidence type="ECO:0000256" key="4">
    <source>
        <dbReference type="ARBA" id="ARBA00022475"/>
    </source>
</evidence>
<dbReference type="PRINTS" id="PR00175">
    <property type="entry name" value="NAALASMPORT"/>
</dbReference>
<evidence type="ECO:0000256" key="5">
    <source>
        <dbReference type="ARBA" id="ARBA00022692"/>
    </source>
</evidence>
<accession>A0A415DXG2</accession>
<feature type="transmembrane region" description="Helical" evidence="8">
    <location>
        <begin position="247"/>
        <end position="266"/>
    </location>
</feature>
<dbReference type="OrthoDB" id="9804874at2"/>
<feature type="transmembrane region" description="Helical" evidence="8">
    <location>
        <begin position="65"/>
        <end position="90"/>
    </location>
</feature>
<dbReference type="GO" id="GO:0005886">
    <property type="term" value="C:plasma membrane"/>
    <property type="evidence" value="ECO:0007669"/>
    <property type="project" value="UniProtKB-SubCell"/>
</dbReference>
<keyword evidence="5 8" id="KW-0812">Transmembrane</keyword>
<dbReference type="AlphaFoldDB" id="A0A415DXG2"/>
<evidence type="ECO:0000256" key="2">
    <source>
        <dbReference type="ARBA" id="ARBA00009261"/>
    </source>
</evidence>
<protein>
    <submittedName>
        <fullName evidence="9">Sodium:alanine symporter family protein</fullName>
    </submittedName>
</protein>
<feature type="transmembrane region" description="Helical" evidence="8">
    <location>
        <begin position="20"/>
        <end position="44"/>
    </location>
</feature>
<dbReference type="PANTHER" id="PTHR30330:SF3">
    <property type="entry name" value="TRANSCRIPTIONAL REGULATOR, LRP FAMILY"/>
    <property type="match status" value="1"/>
</dbReference>
<organism evidence="9 10">
    <name type="scientific">Emergencia timonensis</name>
    <dbReference type="NCBI Taxonomy" id="1776384"/>
    <lineage>
        <taxon>Bacteria</taxon>
        <taxon>Bacillati</taxon>
        <taxon>Bacillota</taxon>
        <taxon>Clostridia</taxon>
        <taxon>Peptostreptococcales</taxon>
        <taxon>Anaerovoracaceae</taxon>
        <taxon>Emergencia</taxon>
    </lineage>
</organism>
<evidence type="ECO:0000313" key="9">
    <source>
        <dbReference type="EMBL" id="RHJ85275.1"/>
    </source>
</evidence>
<feature type="transmembrane region" description="Helical" evidence="8">
    <location>
        <begin position="393"/>
        <end position="411"/>
    </location>
</feature>
<sequence length="462" mass="49187">MTKIGDAIVAMSNWLWGPPLLILLGCGGLFLTIRFGFLQFRYIGYIFSQTFGKMFKKTEDGISPFQACTASLAACVGASNIAGVPVAIAFGGPGALVWMWILAFMGCATKFCEIALGIKYREKNEVGEWVGGPMYYMKKGIKNKKLGAALAFIFALVMMFENVPSAAAQMVSAIQNATSIGLPAMGTGIAIIVVVALVALGGIKRITAVTDKMVPIMVIAYVVGGLIVLCANVTALPHALAVIVKSAFTPMAPVGGFAGSTIAAAIQWGAARGAYSNEAGDGAAPFIHSAATVDHPVRQGFFGVFEVFVDTMIVCTFTGLICVVSGAWMKIDGSNAATMPGIAFSSVFGSAGPIFLTVLILIFVVSTLIVLVQVGTKSAEYCFGYKFGQIFRYVYFVGMFLGIIGGLEFVYRFLDFFFALLIISNMIGVFMLHGDVVQLIKEFFNTPGKYYLKDIAEKKGGK</sequence>
<dbReference type="PROSITE" id="PS51257">
    <property type="entry name" value="PROKAR_LIPOPROTEIN"/>
    <property type="match status" value="1"/>
</dbReference>
<evidence type="ECO:0000256" key="6">
    <source>
        <dbReference type="ARBA" id="ARBA00022989"/>
    </source>
</evidence>
<feature type="transmembrane region" description="Helical" evidence="8">
    <location>
        <begin position="307"/>
        <end position="331"/>
    </location>
</feature>